<comment type="caution">
    <text evidence="3">The sequence shown here is derived from an EMBL/GenBank/DDBJ whole genome shotgun (WGS) entry which is preliminary data.</text>
</comment>
<dbReference type="EMBL" id="CAIF01000036">
    <property type="protein sequence ID" value="CCH42094.1"/>
    <property type="molecule type" value="Genomic_DNA"/>
</dbReference>
<dbReference type="HOGENOM" id="CLU_1355596_0_0_1"/>
<evidence type="ECO:0000313" key="4">
    <source>
        <dbReference type="Proteomes" id="UP000009328"/>
    </source>
</evidence>
<dbReference type="InParanoid" id="K0KKW0"/>
<dbReference type="AlphaFoldDB" id="K0KKW0"/>
<proteinExistence type="predicted"/>
<reference evidence="3 4" key="1">
    <citation type="journal article" date="2012" name="Eukaryot. Cell">
        <title>Draft genome sequence of Wickerhamomyces ciferrii NRRL Y-1031 F-60-10.</title>
        <authorList>
            <person name="Schneider J."/>
            <person name="Andrea H."/>
            <person name="Blom J."/>
            <person name="Jaenicke S."/>
            <person name="Ruckert C."/>
            <person name="Schorsch C."/>
            <person name="Szczepanowski R."/>
            <person name="Farwick M."/>
            <person name="Goesmann A."/>
            <person name="Puhler A."/>
            <person name="Schaffer S."/>
            <person name="Tauch A."/>
            <person name="Kohler T."/>
            <person name="Brinkrolf K."/>
        </authorList>
    </citation>
    <scope>NUCLEOTIDE SEQUENCE [LARGE SCALE GENOMIC DNA]</scope>
    <source>
        <strain evidence="4">ATCC 14091 / BCRC 22168 / CBS 111 / JCM 3599 / NBRC 0793 / NRRL Y-1031 F-60-10</strain>
    </source>
</reference>
<sequence>MDSSTKMFLKNCTFINSKNGEIQNNDGFLSEIQQQQEDQEQIISISKIYEFPISKLTMIYSNKLESDLINFQEQKKLNKKLIREYKSKIKQIELENQDIELAEDEIIKIKDNSKTNYQPIVQENISEVQPEIQDQSKDPIQRDPSISESSQNSIESQESFDTINNELLELSLNYISDYLNNQPLSKNTDEFNNLDEMIEIVD</sequence>
<organism evidence="3 4">
    <name type="scientific">Wickerhamomyces ciferrii (strain ATCC 14091 / BCRC 22168 / CBS 111 / JCM 3599 / NBRC 0793 / NRRL Y-1031 F-60-10)</name>
    <name type="common">Yeast</name>
    <name type="synonym">Pichia ciferrii</name>
    <dbReference type="NCBI Taxonomy" id="1206466"/>
    <lineage>
        <taxon>Eukaryota</taxon>
        <taxon>Fungi</taxon>
        <taxon>Dikarya</taxon>
        <taxon>Ascomycota</taxon>
        <taxon>Saccharomycotina</taxon>
        <taxon>Saccharomycetes</taxon>
        <taxon>Phaffomycetales</taxon>
        <taxon>Wickerhamomycetaceae</taxon>
        <taxon>Wickerhamomyces</taxon>
    </lineage>
</organism>
<keyword evidence="1" id="KW-0175">Coiled coil</keyword>
<accession>K0KKW0</accession>
<feature type="compositionally biased region" description="Low complexity" evidence="2">
    <location>
        <begin position="146"/>
        <end position="158"/>
    </location>
</feature>
<protein>
    <submittedName>
        <fullName evidence="3">Uncharacterized protein</fullName>
    </submittedName>
</protein>
<evidence type="ECO:0000256" key="1">
    <source>
        <dbReference type="SAM" id="Coils"/>
    </source>
</evidence>
<feature type="coiled-coil region" evidence="1">
    <location>
        <begin position="82"/>
        <end position="112"/>
    </location>
</feature>
<name>K0KKW0_WICCF</name>
<keyword evidence="4" id="KW-1185">Reference proteome</keyword>
<feature type="region of interest" description="Disordered" evidence="2">
    <location>
        <begin position="127"/>
        <end position="158"/>
    </location>
</feature>
<dbReference type="Proteomes" id="UP000009328">
    <property type="component" value="Unassembled WGS sequence"/>
</dbReference>
<evidence type="ECO:0000313" key="3">
    <source>
        <dbReference type="EMBL" id="CCH42094.1"/>
    </source>
</evidence>
<gene>
    <name evidence="3" type="ORF">BN7_1636</name>
</gene>
<evidence type="ECO:0000256" key="2">
    <source>
        <dbReference type="SAM" id="MobiDB-lite"/>
    </source>
</evidence>